<dbReference type="AlphaFoldDB" id="A0A1W2EZ76"/>
<evidence type="ECO:0000313" key="3">
    <source>
        <dbReference type="Proteomes" id="UP000192678"/>
    </source>
</evidence>
<dbReference type="NCBIfam" id="TIGR04131">
    <property type="entry name" value="Bac_Flav_CTERM"/>
    <property type="match status" value="1"/>
</dbReference>
<dbReference type="NCBIfam" id="TIGR01451">
    <property type="entry name" value="B_ant_repeat"/>
    <property type="match status" value="1"/>
</dbReference>
<gene>
    <name evidence="2" type="ORF">SAMN04488101_1181</name>
</gene>
<dbReference type="Pfam" id="PF24346">
    <property type="entry name" value="DUF7507"/>
    <property type="match status" value="2"/>
</dbReference>
<dbReference type="OrthoDB" id="1488276at2"/>
<reference evidence="2 3" key="1">
    <citation type="submission" date="2017-04" db="EMBL/GenBank/DDBJ databases">
        <authorList>
            <person name="Afonso C.L."/>
            <person name="Miller P.J."/>
            <person name="Scott M.A."/>
            <person name="Spackman E."/>
            <person name="Goraichik I."/>
            <person name="Dimitrov K.M."/>
            <person name="Suarez D.L."/>
            <person name="Swayne D.E."/>
        </authorList>
    </citation>
    <scope>NUCLEOTIDE SEQUENCE [LARGE SCALE GENOMIC DNA]</scope>
    <source>
        <strain evidence="2 3">DSM 19625</strain>
    </source>
</reference>
<dbReference type="InterPro" id="IPR047589">
    <property type="entry name" value="DUF11_rpt"/>
</dbReference>
<dbReference type="InterPro" id="IPR001322">
    <property type="entry name" value="Lamin_tail_dom"/>
</dbReference>
<dbReference type="InterPro" id="IPR026341">
    <property type="entry name" value="T9SS_type_B"/>
</dbReference>
<evidence type="ECO:0000259" key="1">
    <source>
        <dbReference type="PROSITE" id="PS51841"/>
    </source>
</evidence>
<protein>
    <submittedName>
        <fullName evidence="2">Conserved repeat domain-containing protein/gliding motility-associated C-terminal domain-containing protein</fullName>
    </submittedName>
</protein>
<dbReference type="RefSeq" id="WP_144009588.1">
    <property type="nucleotide sequence ID" value="NZ_FWYB01000018.1"/>
</dbReference>
<feature type="non-terminal residue" evidence="2">
    <location>
        <position position="1"/>
    </location>
</feature>
<dbReference type="PROSITE" id="PS51841">
    <property type="entry name" value="LTD"/>
    <property type="match status" value="1"/>
</dbReference>
<evidence type="ECO:0000313" key="2">
    <source>
        <dbReference type="EMBL" id="SMD15017.1"/>
    </source>
</evidence>
<accession>A0A1W2EZ76</accession>
<dbReference type="Proteomes" id="UP000192678">
    <property type="component" value="Unassembled WGS sequence"/>
</dbReference>
<proteinExistence type="predicted"/>
<dbReference type="Pfam" id="PF13585">
    <property type="entry name" value="CHU_C"/>
    <property type="match status" value="1"/>
</dbReference>
<feature type="domain" description="LTD" evidence="1">
    <location>
        <begin position="341"/>
        <end position="478"/>
    </location>
</feature>
<dbReference type="Gene3D" id="2.60.40.10">
    <property type="entry name" value="Immunoglobulins"/>
    <property type="match status" value="1"/>
</dbReference>
<dbReference type="EMBL" id="FWYB01000018">
    <property type="protein sequence ID" value="SMD15017.1"/>
    <property type="molecule type" value="Genomic_DNA"/>
</dbReference>
<dbReference type="STRING" id="475255.SAMN04488101_1181"/>
<dbReference type="InterPro" id="IPR055354">
    <property type="entry name" value="DUF7507"/>
</dbReference>
<dbReference type="InterPro" id="IPR013783">
    <property type="entry name" value="Ig-like_fold"/>
</dbReference>
<keyword evidence="3" id="KW-1185">Reference proteome</keyword>
<organism evidence="2 3">
    <name type="scientific">Pedobacter nyackensis</name>
    <dbReference type="NCBI Taxonomy" id="475255"/>
    <lineage>
        <taxon>Bacteria</taxon>
        <taxon>Pseudomonadati</taxon>
        <taxon>Bacteroidota</taxon>
        <taxon>Sphingobacteriia</taxon>
        <taxon>Sphingobacteriales</taxon>
        <taxon>Sphingobacteriaceae</taxon>
        <taxon>Pedobacter</taxon>
    </lineage>
</organism>
<name>A0A1W2EZ76_9SPHI</name>
<sequence>NGTVTIAAGTSAGSYTLSYRICENLNPGNCDMATATIVVSMAPIDAIDDNYTATPVNGASGGVTASVLGNDLLNGGILSPSAVTLTAVSVPSGLSLNADGTVTIAAGTAAGSYTLSYRICENLNPGNCDMATATIVVSMAPIDAIDNDYTATPVNGASGGVTASVLGNDLLNGVILSPSAVTLTAVSVPSGLSLNANGTVSIAAGTAAGSYTLSYRICENLNSGNCDIAEATVFVIVPSIALVKTAAVSSDGMRIAYSFVVTNTGNVTLSNVVLNDPRLGVAGRSVSAILAPGASSTVTINYTISQADRDAKGVTNTATVNAASPDGISVSDVSGTAQNNSTPTFTEISSTPAIALVKTAAVSPDGNSVSYNFVITNTGNITLNGISLTDTKLGISSRTIAGTLAPGQSTSITVIYTTTAADKTANLVTNTAKVDAVAIGGGAVSDVSGTAQNNDNPTVVVLFDGEVLDIPSLFTPNGDGRNDRFEIRGLDQYLENELIIVNRWGNEVYKQSNYKNDWLGEGLNEGTYYYVLRVKKNTTSGWRTYKGYITLLRTSN</sequence>